<evidence type="ECO:0000313" key="3">
    <source>
        <dbReference type="EMBL" id="KAF2177058.1"/>
    </source>
</evidence>
<dbReference type="GO" id="GO:0016705">
    <property type="term" value="F:oxidoreductase activity, acting on paired donors, with incorporation or reduction of molecular oxygen"/>
    <property type="evidence" value="ECO:0007669"/>
    <property type="project" value="InterPro"/>
</dbReference>
<dbReference type="SUPFAM" id="SSF48264">
    <property type="entry name" value="Cytochrome P450"/>
    <property type="match status" value="1"/>
</dbReference>
<keyword evidence="1" id="KW-0349">Heme</keyword>
<reference evidence="3" key="1">
    <citation type="journal article" date="2020" name="Stud. Mycol.">
        <title>101 Dothideomycetes genomes: a test case for predicting lifestyles and emergence of pathogens.</title>
        <authorList>
            <person name="Haridas S."/>
            <person name="Albert R."/>
            <person name="Binder M."/>
            <person name="Bloem J."/>
            <person name="Labutti K."/>
            <person name="Salamov A."/>
            <person name="Andreopoulos B."/>
            <person name="Baker S."/>
            <person name="Barry K."/>
            <person name="Bills G."/>
            <person name="Bluhm B."/>
            <person name="Cannon C."/>
            <person name="Castanera R."/>
            <person name="Culley D."/>
            <person name="Daum C."/>
            <person name="Ezra D."/>
            <person name="Gonzalez J."/>
            <person name="Henrissat B."/>
            <person name="Kuo A."/>
            <person name="Liang C."/>
            <person name="Lipzen A."/>
            <person name="Lutzoni F."/>
            <person name="Magnuson J."/>
            <person name="Mondo S."/>
            <person name="Nolan M."/>
            <person name="Ohm R."/>
            <person name="Pangilinan J."/>
            <person name="Park H.-J."/>
            <person name="Ramirez L."/>
            <person name="Alfaro M."/>
            <person name="Sun H."/>
            <person name="Tritt A."/>
            <person name="Yoshinaga Y."/>
            <person name="Zwiers L.-H."/>
            <person name="Turgeon B."/>
            <person name="Goodwin S."/>
            <person name="Spatafora J."/>
            <person name="Crous P."/>
            <person name="Grigoriev I."/>
        </authorList>
    </citation>
    <scope>NUCLEOTIDE SEQUENCE</scope>
    <source>
        <strain evidence="3">CBS 207.26</strain>
    </source>
</reference>
<dbReference type="InterPro" id="IPR050121">
    <property type="entry name" value="Cytochrome_P450_monoxygenase"/>
</dbReference>
<dbReference type="GO" id="GO:0005506">
    <property type="term" value="F:iron ion binding"/>
    <property type="evidence" value="ECO:0007669"/>
    <property type="project" value="InterPro"/>
</dbReference>
<sequence>MFGDNLQYLKIGGVLLSLAIVHIFARFIYNIFFHPLAKVPGSLFARASGIPSWWHAYKGDRHIWLWQLFQIHGPKIRPEPNVVLFCDPEAYRDIYGNKSNVQRSGFYLAWRRNPKDVHTLNEVDVEKHAYRRKLLNVSFTDKSVRAASKFVFRHIDRWNELIVDNHDDWSTPVDFTKTVEKLVFDISGDLCFGKSFETKEPGDNPLKIIPHSIIGFMKFYYAIARSPFLDLVLWLKPRGLNQLFEVISPPSVKYFNKFVHDSVTERLQLQQEQRQKPEAEQRLDIFHFLCEAKDPDTGLPAYDEQALRAEASLLVIAGSDTSATSLTAAMFYLSLPSQAHRLEKLVKELRTTFQSAEDIVIGPKLTSCVYLRACIEEAMRLSPSGPSELPRLVRAGGITIMGDYYPAGIVVGTSSFSNGRNERVFGDSYVYRPERWIVDEATQVTQEDVDRARAGFHPFLTGPGNCVGRNLAIIELQAAVGRTLWRYDMRRAPGSTYGGGSPELGWGQRDPDHYRLIDAYVAVHNGPMLQFRKKRV</sequence>
<dbReference type="PRINTS" id="PR00385">
    <property type="entry name" value="P450"/>
</dbReference>
<keyword evidence="3" id="KW-0503">Monooxygenase</keyword>
<organism evidence="3 4">
    <name type="scientific">Zopfia rhizophila CBS 207.26</name>
    <dbReference type="NCBI Taxonomy" id="1314779"/>
    <lineage>
        <taxon>Eukaryota</taxon>
        <taxon>Fungi</taxon>
        <taxon>Dikarya</taxon>
        <taxon>Ascomycota</taxon>
        <taxon>Pezizomycotina</taxon>
        <taxon>Dothideomycetes</taxon>
        <taxon>Dothideomycetes incertae sedis</taxon>
        <taxon>Zopfiaceae</taxon>
        <taxon>Zopfia</taxon>
    </lineage>
</organism>
<proteinExistence type="predicted"/>
<dbReference type="InterPro" id="IPR036396">
    <property type="entry name" value="Cyt_P450_sf"/>
</dbReference>
<feature type="transmembrane region" description="Helical" evidence="2">
    <location>
        <begin position="12"/>
        <end position="32"/>
    </location>
</feature>
<keyword evidence="1" id="KW-0408">Iron</keyword>
<feature type="binding site" description="axial binding residue" evidence="1">
    <location>
        <position position="466"/>
    </location>
    <ligand>
        <name>heme</name>
        <dbReference type="ChEBI" id="CHEBI:30413"/>
    </ligand>
    <ligandPart>
        <name>Fe</name>
        <dbReference type="ChEBI" id="CHEBI:18248"/>
    </ligandPart>
</feature>
<keyword evidence="3" id="KW-0560">Oxidoreductase</keyword>
<dbReference type="OrthoDB" id="1470350at2759"/>
<dbReference type="CDD" id="cd11061">
    <property type="entry name" value="CYP67-like"/>
    <property type="match status" value="1"/>
</dbReference>
<gene>
    <name evidence="3" type="ORF">K469DRAFT_733077</name>
</gene>
<dbReference type="AlphaFoldDB" id="A0A6A6DF22"/>
<dbReference type="GO" id="GO:0004497">
    <property type="term" value="F:monooxygenase activity"/>
    <property type="evidence" value="ECO:0007669"/>
    <property type="project" value="UniProtKB-KW"/>
</dbReference>
<dbReference type="EMBL" id="ML994695">
    <property type="protein sequence ID" value="KAF2177058.1"/>
    <property type="molecule type" value="Genomic_DNA"/>
</dbReference>
<keyword evidence="1" id="KW-0479">Metal-binding</keyword>
<keyword evidence="4" id="KW-1185">Reference proteome</keyword>
<keyword evidence="2" id="KW-1133">Transmembrane helix</keyword>
<dbReference type="InterPro" id="IPR002401">
    <property type="entry name" value="Cyt_P450_E_grp-I"/>
</dbReference>
<dbReference type="PANTHER" id="PTHR24305">
    <property type="entry name" value="CYTOCHROME P450"/>
    <property type="match status" value="1"/>
</dbReference>
<protein>
    <submittedName>
        <fullName evidence="3">Benzoate 4-monooxygenase cytochrome P450</fullName>
    </submittedName>
</protein>
<dbReference type="Pfam" id="PF00067">
    <property type="entry name" value="p450"/>
    <property type="match status" value="1"/>
</dbReference>
<keyword evidence="2" id="KW-0812">Transmembrane</keyword>
<dbReference type="Gene3D" id="1.10.630.10">
    <property type="entry name" value="Cytochrome P450"/>
    <property type="match status" value="1"/>
</dbReference>
<dbReference type="InterPro" id="IPR001128">
    <property type="entry name" value="Cyt_P450"/>
</dbReference>
<dbReference type="PRINTS" id="PR00463">
    <property type="entry name" value="EP450I"/>
</dbReference>
<dbReference type="PANTHER" id="PTHR24305:SF226">
    <property type="entry name" value="CYTOCHROME P450 MONOOXYGENASE"/>
    <property type="match status" value="1"/>
</dbReference>
<evidence type="ECO:0000256" key="2">
    <source>
        <dbReference type="SAM" id="Phobius"/>
    </source>
</evidence>
<keyword evidence="2" id="KW-0472">Membrane</keyword>
<evidence type="ECO:0000313" key="4">
    <source>
        <dbReference type="Proteomes" id="UP000800200"/>
    </source>
</evidence>
<name>A0A6A6DF22_9PEZI</name>
<dbReference type="Proteomes" id="UP000800200">
    <property type="component" value="Unassembled WGS sequence"/>
</dbReference>
<dbReference type="GO" id="GO:0020037">
    <property type="term" value="F:heme binding"/>
    <property type="evidence" value="ECO:0007669"/>
    <property type="project" value="InterPro"/>
</dbReference>
<comment type="cofactor">
    <cofactor evidence="1">
        <name>heme</name>
        <dbReference type="ChEBI" id="CHEBI:30413"/>
    </cofactor>
</comment>
<evidence type="ECO:0000256" key="1">
    <source>
        <dbReference type="PIRSR" id="PIRSR602401-1"/>
    </source>
</evidence>
<accession>A0A6A6DF22</accession>